<evidence type="ECO:0000259" key="1">
    <source>
        <dbReference type="PROSITE" id="PS50181"/>
    </source>
</evidence>
<dbReference type="SUPFAM" id="SSF81383">
    <property type="entry name" value="F-box domain"/>
    <property type="match status" value="1"/>
</dbReference>
<dbReference type="EMBL" id="GECZ01006609">
    <property type="protein sequence ID" value="JAS63160.1"/>
    <property type="molecule type" value="Transcribed_RNA"/>
</dbReference>
<proteinExistence type="predicted"/>
<sequence>MEPAGLLSLPIEVVHHLSSFLSVEDVLSCSLTCHYLRLALNDNTVWKRYLPEQDLTRLESMEQHIQPTFQLEQTLTPLCDNRIHFMRKTRLLNNWREGNVVVYDAKPSFNYYDGRNRALKGRGQLVYQDRYIFLGRFINDFESDGIEVWDIHSDPVLHSVLLINDVNYNSFHVVGTCLVVVICYIVNVHSITIPEKEYPLSYSFSITEGEITFNQQCQHSGRHDERCVGWNHWAVDQYLVSNKCGGNVIHIWDILKACKIGSFYSPFSGFSVSVHSRVKDCWFLKQEMPFSNENYLLKFNIENKTFSDCSFKYDGYPQHLIIYDSRVILFKNADQSNSEGWYDTICTVHDFNTSLELKKRRFNNANKHYMLQSTSVINGKFIILCFDCFQIIDALTLETLDHIQCDFNIRFIVHHFNLFGSVFVVTSDTKYILDMWDITKKRKVPLPLKAVYSDPLCSDDMRTKLIFMTYNKILVYRFW</sequence>
<reference evidence="3" key="1">
    <citation type="submission" date="2015-11" db="EMBL/GenBank/DDBJ databases">
        <title>De novo transcriptome assembly of four potential Pierce s Disease insect vectors from Arizona vineyards.</title>
        <authorList>
            <person name="Tassone E.E."/>
        </authorList>
    </citation>
    <scope>NUCLEOTIDE SEQUENCE</scope>
</reference>
<accession>A0A1B6GL84</accession>
<dbReference type="SMART" id="SM00256">
    <property type="entry name" value="FBOX"/>
    <property type="match status" value="1"/>
</dbReference>
<gene>
    <name evidence="3" type="ORF">g.20642</name>
    <name evidence="2" type="ORF">g.20645</name>
</gene>
<dbReference type="Pfam" id="PF12937">
    <property type="entry name" value="F-box-like"/>
    <property type="match status" value="1"/>
</dbReference>
<dbReference type="AlphaFoldDB" id="A0A1B6GL84"/>
<dbReference type="PROSITE" id="PS50181">
    <property type="entry name" value="FBOX"/>
    <property type="match status" value="1"/>
</dbReference>
<organism evidence="3">
    <name type="scientific">Cuerna arida</name>
    <dbReference type="NCBI Taxonomy" id="1464854"/>
    <lineage>
        <taxon>Eukaryota</taxon>
        <taxon>Metazoa</taxon>
        <taxon>Ecdysozoa</taxon>
        <taxon>Arthropoda</taxon>
        <taxon>Hexapoda</taxon>
        <taxon>Insecta</taxon>
        <taxon>Pterygota</taxon>
        <taxon>Neoptera</taxon>
        <taxon>Paraneoptera</taxon>
        <taxon>Hemiptera</taxon>
        <taxon>Auchenorrhyncha</taxon>
        <taxon>Membracoidea</taxon>
        <taxon>Cicadellidae</taxon>
        <taxon>Cicadellinae</taxon>
        <taxon>Proconiini</taxon>
        <taxon>Cuerna</taxon>
    </lineage>
</organism>
<dbReference type="InterPro" id="IPR036047">
    <property type="entry name" value="F-box-like_dom_sf"/>
</dbReference>
<evidence type="ECO:0000313" key="2">
    <source>
        <dbReference type="EMBL" id="JAS50800.1"/>
    </source>
</evidence>
<name>A0A1B6GL84_9HEMI</name>
<evidence type="ECO:0000313" key="3">
    <source>
        <dbReference type="EMBL" id="JAS63160.1"/>
    </source>
</evidence>
<feature type="domain" description="F-box" evidence="1">
    <location>
        <begin position="3"/>
        <end position="49"/>
    </location>
</feature>
<dbReference type="EMBL" id="GECZ01018969">
    <property type="protein sequence ID" value="JAS50800.1"/>
    <property type="molecule type" value="Transcribed_RNA"/>
</dbReference>
<dbReference type="InterPro" id="IPR001810">
    <property type="entry name" value="F-box_dom"/>
</dbReference>
<protein>
    <recommendedName>
        <fullName evidence="1">F-box domain-containing protein</fullName>
    </recommendedName>
</protein>
<dbReference type="Gene3D" id="1.20.1280.50">
    <property type="match status" value="1"/>
</dbReference>